<accession>A0A498D9W7</accession>
<dbReference type="Proteomes" id="UP000270219">
    <property type="component" value="Unassembled WGS sequence"/>
</dbReference>
<dbReference type="RefSeq" id="WP_121523466.1">
    <property type="nucleotide sequence ID" value="NZ_RCHR01000004.1"/>
</dbReference>
<dbReference type="InterPro" id="IPR013785">
    <property type="entry name" value="Aldolase_TIM"/>
</dbReference>
<evidence type="ECO:0000256" key="1">
    <source>
        <dbReference type="ARBA" id="ARBA00010424"/>
    </source>
</evidence>
<organism evidence="2 3">
    <name type="scientific">Oceanobacillus piezotolerans</name>
    <dbReference type="NCBI Taxonomy" id="2448030"/>
    <lineage>
        <taxon>Bacteria</taxon>
        <taxon>Bacillati</taxon>
        <taxon>Bacillota</taxon>
        <taxon>Bacilli</taxon>
        <taxon>Bacillales</taxon>
        <taxon>Bacillaceae</taxon>
        <taxon>Oceanobacillus</taxon>
    </lineage>
</organism>
<gene>
    <name evidence="2" type="ORF">D8M04_12465</name>
</gene>
<comment type="similarity">
    <text evidence="1">Belongs to the phosphosulfolactate synthase family.</text>
</comment>
<dbReference type="AlphaFoldDB" id="A0A498D9W7"/>
<dbReference type="OrthoDB" id="7809088at2"/>
<proteinExistence type="inferred from homology"/>
<protein>
    <submittedName>
        <fullName evidence="2">Phosphosulfolactate synthase</fullName>
    </submittedName>
</protein>
<keyword evidence="3" id="KW-1185">Reference proteome</keyword>
<evidence type="ECO:0000313" key="2">
    <source>
        <dbReference type="EMBL" id="RLL43730.1"/>
    </source>
</evidence>
<reference evidence="2 3" key="1">
    <citation type="submission" date="2018-10" db="EMBL/GenBank/DDBJ databases">
        <title>Oceanobacillus sp. YLB-02 draft genome.</title>
        <authorList>
            <person name="Yu L."/>
        </authorList>
    </citation>
    <scope>NUCLEOTIDE SEQUENCE [LARGE SCALE GENOMIC DNA]</scope>
    <source>
        <strain evidence="2 3">YLB-02</strain>
    </source>
</reference>
<evidence type="ECO:0000313" key="3">
    <source>
        <dbReference type="Proteomes" id="UP000270219"/>
    </source>
</evidence>
<dbReference type="InterPro" id="IPR003830">
    <property type="entry name" value="ComA_synth"/>
</dbReference>
<dbReference type="Gene3D" id="3.20.20.70">
    <property type="entry name" value="Aldolase class I"/>
    <property type="match status" value="1"/>
</dbReference>
<dbReference type="EMBL" id="RCHR01000004">
    <property type="protein sequence ID" value="RLL43730.1"/>
    <property type="molecule type" value="Genomic_DNA"/>
</dbReference>
<dbReference type="SUPFAM" id="SSF102110">
    <property type="entry name" value="(2r)-phospho-3-sulfolactate synthase ComA"/>
    <property type="match status" value="1"/>
</dbReference>
<comment type="caution">
    <text evidence="2">The sequence shown here is derived from an EMBL/GenBank/DDBJ whole genome shotgun (WGS) entry which is preliminary data.</text>
</comment>
<dbReference type="InterPro" id="IPR036112">
    <property type="entry name" value="ComA_synth_sf"/>
</dbReference>
<dbReference type="PANTHER" id="PTHR48413">
    <property type="match status" value="1"/>
</dbReference>
<name>A0A498D9W7_9BACI</name>
<dbReference type="PANTHER" id="PTHR48413:SF1">
    <property type="entry name" value="PROTEIN HEAT-STRESS-ASSOCIATED 32"/>
    <property type="match status" value="1"/>
</dbReference>
<sequence length="252" mass="28437">MIESGLILPERAVKPRESGLTILIDNGAPLNLFLDTIHSSSVYIDFVKFGWGTSLITPLLEHKIEALIEHDIDFFFGGTLFEKYLSQGKTEDYFNFCQRFHCSYVEISNGTVTIPNREKAKYIKDFSREFFVFSEVGNKDNFKADNQESSEWVEDIHEDLEAGASKVITEARESGTSGICMANGDIRNDIFEEIIESGISIDKLIFEAPNKKMQTFFIRSIGSNVNLANIAFSDVISLESLRLGLRSDTFNI</sequence>
<dbReference type="Pfam" id="PF02679">
    <property type="entry name" value="ComA"/>
    <property type="match status" value="1"/>
</dbReference>